<evidence type="ECO:0000256" key="1">
    <source>
        <dbReference type="ARBA" id="ARBA00004752"/>
    </source>
</evidence>
<gene>
    <name evidence="10" type="primary">murE</name>
    <name evidence="10" type="ORF">NCTC13149_00990</name>
</gene>
<name>A0A379C4L9_9FIRM</name>
<dbReference type="AlphaFoldDB" id="A0A379C4L9"/>
<dbReference type="GO" id="GO:0008360">
    <property type="term" value="P:regulation of cell shape"/>
    <property type="evidence" value="ECO:0007669"/>
    <property type="project" value="UniProtKB-KW"/>
</dbReference>
<dbReference type="Proteomes" id="UP000255517">
    <property type="component" value="Unassembled WGS sequence"/>
</dbReference>
<dbReference type="SUPFAM" id="SSF53623">
    <property type="entry name" value="MurD-like peptide ligases, catalytic domain"/>
    <property type="match status" value="1"/>
</dbReference>
<dbReference type="InterPro" id="IPR036565">
    <property type="entry name" value="Mur-like_cat_sf"/>
</dbReference>
<keyword evidence="10" id="KW-0436">Ligase</keyword>
<evidence type="ECO:0000256" key="2">
    <source>
        <dbReference type="ARBA" id="ARBA00022618"/>
    </source>
</evidence>
<dbReference type="PANTHER" id="PTHR23135:SF4">
    <property type="entry name" value="UDP-N-ACETYLMURAMOYL-L-ALANYL-D-GLUTAMATE--2,6-DIAMINOPIMELATE LIGASE MURE HOMOLOG, CHLOROPLASTIC"/>
    <property type="match status" value="1"/>
</dbReference>
<feature type="domain" description="Mur ligase N-terminal catalytic" evidence="7">
    <location>
        <begin position="24"/>
        <end position="96"/>
    </location>
</feature>
<proteinExistence type="predicted"/>
<sequence>MKLREILKDIEIIDIRGNIDLDTEISNMSYNSKNIEASGLFVAIKGKITDGHKYIKNAKNHGAIVAVVEDFKEVYIPQIKVDNTRKSLADLAKNFYKDPSKDLKVIGITATNGKTTTSFMLKKILSENKINTGIIGTVYTKFADVNIPSILTTPESLELQKYFKEMLDKNISHVVMEVSSSAQQMLRVNNIDFDIVSFGNLSREHIDQHGSFENYFRDKSKIILNAKKGSFALLNMDNEYIASLKEKTKASVLTFSMENLDSDFGISKLDLSTGFGKFMFHVNRDIKEINLKKQSFEVEMGSVGYASVMNGVIAISLALILQVDKNIILNALKNFKGVERRFELIYDENFKVLDDHFANEKNIDVTMTTLSQMNYKNLHILYAIRGNRGVELNRAVDERLCFWLKKLKASTLFTTFSEDTVKQKDKVTQEEKAVYAEVLKNNNIETVYFNELKDGINNILKKAQSGDIVLLAGCQGMDKGAKFVEKYLLENNLVTNIKDFTKRIDNRTC</sequence>
<dbReference type="InterPro" id="IPR036615">
    <property type="entry name" value="Mur_ligase_C_dom_sf"/>
</dbReference>
<dbReference type="InterPro" id="IPR004101">
    <property type="entry name" value="Mur_ligase_C"/>
</dbReference>
<dbReference type="InterPro" id="IPR000713">
    <property type="entry name" value="Mur_ligase_N"/>
</dbReference>
<dbReference type="STRING" id="1122949.GCA_000378725_00732"/>
<protein>
    <submittedName>
        <fullName evidence="10">UDP-N-acetylmuramoyl-L-alanyl-D-glutamate--2,6-diaminopimelate ligase</fullName>
        <ecNumber evidence="10">6.3.2.13</ecNumber>
    </submittedName>
</protein>
<evidence type="ECO:0000259" key="9">
    <source>
        <dbReference type="Pfam" id="PF08245"/>
    </source>
</evidence>
<dbReference type="PANTHER" id="PTHR23135">
    <property type="entry name" value="MUR LIGASE FAMILY MEMBER"/>
    <property type="match status" value="1"/>
</dbReference>
<dbReference type="Pfam" id="PF02875">
    <property type="entry name" value="Mur_ligase_C"/>
    <property type="match status" value="1"/>
</dbReference>
<evidence type="ECO:0000256" key="6">
    <source>
        <dbReference type="ARBA" id="ARBA00023316"/>
    </source>
</evidence>
<dbReference type="SUPFAM" id="SSF53244">
    <property type="entry name" value="MurD-like peptide ligases, peptide-binding domain"/>
    <property type="match status" value="1"/>
</dbReference>
<dbReference type="Gene3D" id="3.90.190.20">
    <property type="entry name" value="Mur ligase, C-terminal domain"/>
    <property type="match status" value="1"/>
</dbReference>
<feature type="domain" description="Mur ligase C-terminal" evidence="8">
    <location>
        <begin position="340"/>
        <end position="473"/>
    </location>
</feature>
<keyword evidence="6" id="KW-0961">Cell wall biogenesis/degradation</keyword>
<evidence type="ECO:0000256" key="5">
    <source>
        <dbReference type="ARBA" id="ARBA00023306"/>
    </source>
</evidence>
<keyword evidence="3" id="KW-0133">Cell shape</keyword>
<evidence type="ECO:0000259" key="8">
    <source>
        <dbReference type="Pfam" id="PF02875"/>
    </source>
</evidence>
<reference evidence="10 11" key="1">
    <citation type="submission" date="2018-06" db="EMBL/GenBank/DDBJ databases">
        <authorList>
            <consortium name="Pathogen Informatics"/>
            <person name="Doyle S."/>
        </authorList>
    </citation>
    <scope>NUCLEOTIDE SEQUENCE [LARGE SCALE GENOMIC DNA]</scope>
    <source>
        <strain evidence="10 11">NCTC13149</strain>
    </source>
</reference>
<evidence type="ECO:0000313" key="11">
    <source>
        <dbReference type="Proteomes" id="UP000255517"/>
    </source>
</evidence>
<evidence type="ECO:0000256" key="4">
    <source>
        <dbReference type="ARBA" id="ARBA00022984"/>
    </source>
</evidence>
<evidence type="ECO:0000256" key="3">
    <source>
        <dbReference type="ARBA" id="ARBA00022960"/>
    </source>
</evidence>
<dbReference type="RefSeq" id="WP_019034601.1">
    <property type="nucleotide sequence ID" value="NZ_UGSZ01000001.1"/>
</dbReference>
<dbReference type="Pfam" id="PF01225">
    <property type="entry name" value="Mur_ligase"/>
    <property type="match status" value="1"/>
</dbReference>
<dbReference type="GO" id="GO:0051301">
    <property type="term" value="P:cell division"/>
    <property type="evidence" value="ECO:0007669"/>
    <property type="project" value="UniProtKB-KW"/>
</dbReference>
<dbReference type="GO" id="GO:0009252">
    <property type="term" value="P:peptidoglycan biosynthetic process"/>
    <property type="evidence" value="ECO:0007669"/>
    <property type="project" value="UniProtKB-KW"/>
</dbReference>
<dbReference type="GO" id="GO:0071555">
    <property type="term" value="P:cell wall organization"/>
    <property type="evidence" value="ECO:0007669"/>
    <property type="project" value="UniProtKB-KW"/>
</dbReference>
<dbReference type="GO" id="GO:0008765">
    <property type="term" value="F:UDP-N-acetylmuramoylalanyl-D-glutamate-2,6-diaminopimelate ligase activity"/>
    <property type="evidence" value="ECO:0007669"/>
    <property type="project" value="UniProtKB-EC"/>
</dbReference>
<dbReference type="Pfam" id="PF08245">
    <property type="entry name" value="Mur_ligase_M"/>
    <property type="match status" value="1"/>
</dbReference>
<keyword evidence="4" id="KW-0573">Peptidoglycan synthesis</keyword>
<dbReference type="EMBL" id="UGSZ01000001">
    <property type="protein sequence ID" value="SUB57174.1"/>
    <property type="molecule type" value="Genomic_DNA"/>
</dbReference>
<dbReference type="Gene3D" id="3.40.1190.10">
    <property type="entry name" value="Mur-like, catalytic domain"/>
    <property type="match status" value="1"/>
</dbReference>
<dbReference type="Gene3D" id="3.40.1390.10">
    <property type="entry name" value="MurE/MurF, N-terminal domain"/>
    <property type="match status" value="1"/>
</dbReference>
<dbReference type="InterPro" id="IPR013221">
    <property type="entry name" value="Mur_ligase_cen"/>
</dbReference>
<dbReference type="OrthoDB" id="9800958at2"/>
<dbReference type="InterPro" id="IPR035911">
    <property type="entry name" value="MurE/MurF_N"/>
</dbReference>
<accession>A0A379C4L9</accession>
<organism evidence="10 11">
    <name type="scientific">Peptoniphilus lacrimalis</name>
    <dbReference type="NCBI Taxonomy" id="33031"/>
    <lineage>
        <taxon>Bacteria</taxon>
        <taxon>Bacillati</taxon>
        <taxon>Bacillota</taxon>
        <taxon>Tissierellia</taxon>
        <taxon>Tissierellales</taxon>
        <taxon>Peptoniphilaceae</taxon>
        <taxon>Peptoniphilus</taxon>
    </lineage>
</organism>
<keyword evidence="5" id="KW-0131">Cell cycle</keyword>
<dbReference type="GO" id="GO:0005524">
    <property type="term" value="F:ATP binding"/>
    <property type="evidence" value="ECO:0007669"/>
    <property type="project" value="InterPro"/>
</dbReference>
<feature type="domain" description="Mur ligase central" evidence="9">
    <location>
        <begin position="108"/>
        <end position="317"/>
    </location>
</feature>
<dbReference type="EC" id="6.3.2.13" evidence="10"/>
<evidence type="ECO:0000259" key="7">
    <source>
        <dbReference type="Pfam" id="PF01225"/>
    </source>
</evidence>
<keyword evidence="2" id="KW-0132">Cell division</keyword>
<comment type="pathway">
    <text evidence="1">Cell wall biogenesis; peptidoglycan biosynthesis.</text>
</comment>
<evidence type="ECO:0000313" key="10">
    <source>
        <dbReference type="EMBL" id="SUB57174.1"/>
    </source>
</evidence>
<dbReference type="SUPFAM" id="SSF63418">
    <property type="entry name" value="MurE/MurF N-terminal domain"/>
    <property type="match status" value="1"/>
</dbReference>